<gene>
    <name evidence="7" type="ORF">BO80DRAFT_429147</name>
</gene>
<reference evidence="7 8" key="1">
    <citation type="submission" date="2018-02" db="EMBL/GenBank/DDBJ databases">
        <title>The genomes of Aspergillus section Nigri reveals drivers in fungal speciation.</title>
        <authorList>
            <consortium name="DOE Joint Genome Institute"/>
            <person name="Vesth T.C."/>
            <person name="Nybo J."/>
            <person name="Theobald S."/>
            <person name="Brandl J."/>
            <person name="Frisvad J.C."/>
            <person name="Nielsen K.F."/>
            <person name="Lyhne E.K."/>
            <person name="Kogle M.E."/>
            <person name="Kuo A."/>
            <person name="Riley R."/>
            <person name="Clum A."/>
            <person name="Nolan M."/>
            <person name="Lipzen A."/>
            <person name="Salamov A."/>
            <person name="Henrissat B."/>
            <person name="Wiebenga A."/>
            <person name="De vries R.P."/>
            <person name="Grigoriev I.V."/>
            <person name="Mortensen U.H."/>
            <person name="Andersen M.R."/>
            <person name="Baker S.E."/>
        </authorList>
    </citation>
    <scope>NUCLEOTIDE SEQUENCE [LARGE SCALE GENOMIC DNA]</scope>
    <source>
        <strain evidence="7 8">CBS 121593</strain>
    </source>
</reference>
<dbReference type="InterPro" id="IPR018506">
    <property type="entry name" value="Cyt_B5_heme-BS"/>
</dbReference>
<evidence type="ECO:0000256" key="5">
    <source>
        <dbReference type="RuleBase" id="RU362121"/>
    </source>
</evidence>
<accession>A0A395GLE9</accession>
<dbReference type="OrthoDB" id="260519at2759"/>
<dbReference type="RefSeq" id="XP_025570617.1">
    <property type="nucleotide sequence ID" value="XM_025720400.1"/>
</dbReference>
<dbReference type="GeneID" id="37225265"/>
<dbReference type="Pfam" id="PF00173">
    <property type="entry name" value="Cyt-b5"/>
    <property type="match status" value="1"/>
</dbReference>
<dbReference type="EMBL" id="KZ824477">
    <property type="protein sequence ID" value="RAK96289.1"/>
    <property type="molecule type" value="Genomic_DNA"/>
</dbReference>
<sequence length="256" mass="27860">MSELVRHNSEEMGYWLAAQGGVYDGTGFMRKHPGGDTVMALCSGQDVTESLRAVGHLTHPSTRKQLEMYRIGTLGSPPWASSQVKEVYLAAVDLGQKAAEMENVYRRNYQVLDGKLTGLDEPGVLTAKKARHLLDAKNRLQDEHVPGMAVLLDVLLERLGKLGTVDVRAARADVAGLVAPERTLGTATRYDSYEEAVQTVETDLGRLTEVKEGLARVLETVEEESCSGPSQLQSIADTLRTVARQLVVLAGKSVMI</sequence>
<name>A0A395GLE9_9EURO</name>
<dbReference type="InterPro" id="IPR036400">
    <property type="entry name" value="Cyt_B5-like_heme/steroid_sf"/>
</dbReference>
<evidence type="ECO:0000256" key="4">
    <source>
        <dbReference type="ARBA" id="ARBA00038168"/>
    </source>
</evidence>
<keyword evidence="3 5" id="KW-0408">Iron</keyword>
<keyword evidence="1 5" id="KW-0349">Heme</keyword>
<protein>
    <recommendedName>
        <fullName evidence="6">Cytochrome b5 heme-binding domain-containing protein</fullName>
    </recommendedName>
</protein>
<evidence type="ECO:0000313" key="8">
    <source>
        <dbReference type="Proteomes" id="UP000249402"/>
    </source>
</evidence>
<dbReference type="GO" id="GO:0020037">
    <property type="term" value="F:heme binding"/>
    <property type="evidence" value="ECO:0007669"/>
    <property type="project" value="UniProtKB-UniRule"/>
</dbReference>
<organism evidence="7 8">
    <name type="scientific">Aspergillus ibericus CBS 121593</name>
    <dbReference type="NCBI Taxonomy" id="1448316"/>
    <lineage>
        <taxon>Eukaryota</taxon>
        <taxon>Fungi</taxon>
        <taxon>Dikarya</taxon>
        <taxon>Ascomycota</taxon>
        <taxon>Pezizomycotina</taxon>
        <taxon>Eurotiomycetes</taxon>
        <taxon>Eurotiomycetidae</taxon>
        <taxon>Eurotiales</taxon>
        <taxon>Aspergillaceae</taxon>
        <taxon>Aspergillus</taxon>
        <taxon>Aspergillus subgen. Circumdati</taxon>
    </lineage>
</organism>
<evidence type="ECO:0000256" key="3">
    <source>
        <dbReference type="ARBA" id="ARBA00023004"/>
    </source>
</evidence>
<dbReference type="PROSITE" id="PS00191">
    <property type="entry name" value="CYTOCHROME_B5_1"/>
    <property type="match status" value="1"/>
</dbReference>
<evidence type="ECO:0000256" key="2">
    <source>
        <dbReference type="ARBA" id="ARBA00022723"/>
    </source>
</evidence>
<keyword evidence="2 5" id="KW-0479">Metal-binding</keyword>
<evidence type="ECO:0000256" key="1">
    <source>
        <dbReference type="ARBA" id="ARBA00022617"/>
    </source>
</evidence>
<proteinExistence type="inferred from homology"/>
<dbReference type="GO" id="GO:0016020">
    <property type="term" value="C:membrane"/>
    <property type="evidence" value="ECO:0007669"/>
    <property type="project" value="TreeGrafter"/>
</dbReference>
<dbReference type="PRINTS" id="PR00363">
    <property type="entry name" value="CYTOCHROMEB5"/>
</dbReference>
<dbReference type="GO" id="GO:0046872">
    <property type="term" value="F:metal ion binding"/>
    <property type="evidence" value="ECO:0007669"/>
    <property type="project" value="UniProtKB-UniRule"/>
</dbReference>
<dbReference type="SMART" id="SM01117">
    <property type="entry name" value="Cyt-b5"/>
    <property type="match status" value="1"/>
</dbReference>
<dbReference type="AlphaFoldDB" id="A0A395GLE9"/>
<evidence type="ECO:0000313" key="7">
    <source>
        <dbReference type="EMBL" id="RAK96289.1"/>
    </source>
</evidence>
<comment type="similarity">
    <text evidence="4 5">Belongs to the cytochrome b5 family.</text>
</comment>
<dbReference type="SUPFAM" id="SSF55856">
    <property type="entry name" value="Cytochrome b5-like heme/steroid binding domain"/>
    <property type="match status" value="1"/>
</dbReference>
<dbReference type="InterPro" id="IPR001199">
    <property type="entry name" value="Cyt_B5-like_heme/steroid-bd"/>
</dbReference>
<evidence type="ECO:0000259" key="6">
    <source>
        <dbReference type="PROSITE" id="PS50255"/>
    </source>
</evidence>
<feature type="domain" description="Cytochrome b5 heme-binding" evidence="6">
    <location>
        <begin position="1"/>
        <end position="75"/>
    </location>
</feature>
<dbReference type="PROSITE" id="PS50255">
    <property type="entry name" value="CYTOCHROME_B5_2"/>
    <property type="match status" value="1"/>
</dbReference>
<dbReference type="Gene3D" id="3.10.120.10">
    <property type="entry name" value="Cytochrome b5-like heme/steroid binding domain"/>
    <property type="match status" value="1"/>
</dbReference>
<keyword evidence="8" id="KW-1185">Reference proteome</keyword>
<dbReference type="Proteomes" id="UP000249402">
    <property type="component" value="Unassembled WGS sequence"/>
</dbReference>
<dbReference type="VEuPathDB" id="FungiDB:BO80DRAFT_429147"/>
<dbReference type="STRING" id="1448316.A0A395GLE9"/>
<dbReference type="PANTHER" id="PTHR19359">
    <property type="entry name" value="CYTOCHROME B5"/>
    <property type="match status" value="1"/>
</dbReference>
<dbReference type="InterPro" id="IPR050668">
    <property type="entry name" value="Cytochrome_b5"/>
</dbReference>